<dbReference type="GO" id="GO:1905762">
    <property type="term" value="F:CCR4-NOT complex binding"/>
    <property type="evidence" value="ECO:0007669"/>
    <property type="project" value="TreeGrafter"/>
</dbReference>
<name>A0A9P5PU62_9AGAR</name>
<evidence type="ECO:0000313" key="3">
    <source>
        <dbReference type="Proteomes" id="UP000772434"/>
    </source>
</evidence>
<proteinExistence type="predicted"/>
<evidence type="ECO:0000313" key="2">
    <source>
        <dbReference type="EMBL" id="KAF9072449.1"/>
    </source>
</evidence>
<dbReference type="OrthoDB" id="549353at2759"/>
<sequence length="156" mass="17427">MEKSNQVAVFWDYDNCPVPSSFKSGYEIVKQIREVAQEFGSIKLLKVYTQLSEQALLSSRSSHLRSELQSSGVSITDCPQNGHKNVADQMIIVDMLTFAMDNLANSSSTTILIISGDKDFAYALSVLRLRMYNVVVIAPSTSHQSLRAQVSKFLDW</sequence>
<dbReference type="InterPro" id="IPR021139">
    <property type="entry name" value="NYN"/>
</dbReference>
<protein>
    <submittedName>
        <fullName evidence="2">Limkain-b1-type NYN domain-containing protein</fullName>
    </submittedName>
</protein>
<dbReference type="Proteomes" id="UP000772434">
    <property type="component" value="Unassembled WGS sequence"/>
</dbReference>
<feature type="non-terminal residue" evidence="2">
    <location>
        <position position="156"/>
    </location>
</feature>
<dbReference type="InterPro" id="IPR024768">
    <property type="entry name" value="Marf1"/>
</dbReference>
<dbReference type="PANTHER" id="PTHR14379">
    <property type="entry name" value="LIMKAIN B LKAP"/>
    <property type="match status" value="1"/>
</dbReference>
<keyword evidence="3" id="KW-1185">Reference proteome</keyword>
<feature type="domain" description="NYN" evidence="1">
    <location>
        <begin position="7"/>
        <end position="155"/>
    </location>
</feature>
<dbReference type="GO" id="GO:0004540">
    <property type="term" value="F:RNA nuclease activity"/>
    <property type="evidence" value="ECO:0007669"/>
    <property type="project" value="InterPro"/>
</dbReference>
<dbReference type="Pfam" id="PF01936">
    <property type="entry name" value="NYN"/>
    <property type="match status" value="1"/>
</dbReference>
<dbReference type="GO" id="GO:0010468">
    <property type="term" value="P:regulation of gene expression"/>
    <property type="evidence" value="ECO:0007669"/>
    <property type="project" value="InterPro"/>
</dbReference>
<organism evidence="2 3">
    <name type="scientific">Rhodocollybia butyracea</name>
    <dbReference type="NCBI Taxonomy" id="206335"/>
    <lineage>
        <taxon>Eukaryota</taxon>
        <taxon>Fungi</taxon>
        <taxon>Dikarya</taxon>
        <taxon>Basidiomycota</taxon>
        <taxon>Agaricomycotina</taxon>
        <taxon>Agaricomycetes</taxon>
        <taxon>Agaricomycetidae</taxon>
        <taxon>Agaricales</taxon>
        <taxon>Marasmiineae</taxon>
        <taxon>Omphalotaceae</taxon>
        <taxon>Rhodocollybia</taxon>
    </lineage>
</organism>
<comment type="caution">
    <text evidence="2">The sequence shown here is derived from an EMBL/GenBank/DDBJ whole genome shotgun (WGS) entry which is preliminary data.</text>
</comment>
<accession>A0A9P5PU62</accession>
<dbReference type="AlphaFoldDB" id="A0A9P5PU62"/>
<dbReference type="PANTHER" id="PTHR14379:SF3">
    <property type="entry name" value="MEIOSIS REGULATOR AND MRNA STABILITY FACTOR 1"/>
    <property type="match status" value="1"/>
</dbReference>
<dbReference type="Gene3D" id="3.40.50.1010">
    <property type="entry name" value="5'-nuclease"/>
    <property type="match status" value="1"/>
</dbReference>
<dbReference type="GO" id="GO:0005777">
    <property type="term" value="C:peroxisome"/>
    <property type="evidence" value="ECO:0007669"/>
    <property type="project" value="InterPro"/>
</dbReference>
<gene>
    <name evidence="2" type="ORF">BDP27DRAFT_1148447</name>
</gene>
<dbReference type="CDD" id="cd10910">
    <property type="entry name" value="PIN_limkain_b1_N_like"/>
    <property type="match status" value="1"/>
</dbReference>
<reference evidence="2" key="1">
    <citation type="submission" date="2020-11" db="EMBL/GenBank/DDBJ databases">
        <authorList>
            <consortium name="DOE Joint Genome Institute"/>
            <person name="Ahrendt S."/>
            <person name="Riley R."/>
            <person name="Andreopoulos W."/>
            <person name="Labutti K."/>
            <person name="Pangilinan J."/>
            <person name="Ruiz-Duenas F.J."/>
            <person name="Barrasa J.M."/>
            <person name="Sanchez-Garcia M."/>
            <person name="Camarero S."/>
            <person name="Miyauchi S."/>
            <person name="Serrano A."/>
            <person name="Linde D."/>
            <person name="Babiker R."/>
            <person name="Drula E."/>
            <person name="Ayuso-Fernandez I."/>
            <person name="Pacheco R."/>
            <person name="Padilla G."/>
            <person name="Ferreira P."/>
            <person name="Barriuso J."/>
            <person name="Kellner H."/>
            <person name="Castanera R."/>
            <person name="Alfaro M."/>
            <person name="Ramirez L."/>
            <person name="Pisabarro A.G."/>
            <person name="Kuo A."/>
            <person name="Tritt A."/>
            <person name="Lipzen A."/>
            <person name="He G."/>
            <person name="Yan M."/>
            <person name="Ng V."/>
            <person name="Cullen D."/>
            <person name="Martin F."/>
            <person name="Rosso M.-N."/>
            <person name="Henrissat B."/>
            <person name="Hibbett D."/>
            <person name="Martinez A.T."/>
            <person name="Grigoriev I.V."/>
        </authorList>
    </citation>
    <scope>NUCLEOTIDE SEQUENCE</scope>
    <source>
        <strain evidence="2">AH 40177</strain>
    </source>
</reference>
<dbReference type="EMBL" id="JADNRY010000024">
    <property type="protein sequence ID" value="KAF9072449.1"/>
    <property type="molecule type" value="Genomic_DNA"/>
</dbReference>
<evidence type="ECO:0000259" key="1">
    <source>
        <dbReference type="Pfam" id="PF01936"/>
    </source>
</evidence>